<feature type="compositionally biased region" description="Basic and acidic residues" evidence="7">
    <location>
        <begin position="13"/>
        <end position="23"/>
    </location>
</feature>
<feature type="domain" description="Histone-binding protein RBBP4-like N-terminal" evidence="8">
    <location>
        <begin position="86"/>
        <end position="154"/>
    </location>
</feature>
<dbReference type="OrthoDB" id="2161379at2759"/>
<reference evidence="9" key="1">
    <citation type="journal article" date="2020" name="Stud. Mycol.">
        <title>101 Dothideomycetes genomes: a test case for predicting lifestyles and emergence of pathogens.</title>
        <authorList>
            <person name="Haridas S."/>
            <person name="Albert R."/>
            <person name="Binder M."/>
            <person name="Bloem J."/>
            <person name="Labutti K."/>
            <person name="Salamov A."/>
            <person name="Andreopoulos B."/>
            <person name="Baker S."/>
            <person name="Barry K."/>
            <person name="Bills G."/>
            <person name="Bluhm B."/>
            <person name="Cannon C."/>
            <person name="Castanera R."/>
            <person name="Culley D."/>
            <person name="Daum C."/>
            <person name="Ezra D."/>
            <person name="Gonzalez J."/>
            <person name="Henrissat B."/>
            <person name="Kuo A."/>
            <person name="Liang C."/>
            <person name="Lipzen A."/>
            <person name="Lutzoni F."/>
            <person name="Magnuson J."/>
            <person name="Mondo S."/>
            <person name="Nolan M."/>
            <person name="Ohm R."/>
            <person name="Pangilinan J."/>
            <person name="Park H.-J."/>
            <person name="Ramirez L."/>
            <person name="Alfaro M."/>
            <person name="Sun H."/>
            <person name="Tritt A."/>
            <person name="Yoshinaga Y."/>
            <person name="Zwiers L.-H."/>
            <person name="Turgeon B."/>
            <person name="Goodwin S."/>
            <person name="Spatafora J."/>
            <person name="Crous P."/>
            <person name="Grigoriev I."/>
        </authorList>
    </citation>
    <scope>NUCLEOTIDE SEQUENCE</scope>
    <source>
        <strain evidence="9">CBS 161.51</strain>
    </source>
</reference>
<evidence type="ECO:0000256" key="4">
    <source>
        <dbReference type="ARBA" id="ARBA00023242"/>
    </source>
</evidence>
<evidence type="ECO:0000313" key="9">
    <source>
        <dbReference type="EMBL" id="KAF1940063.1"/>
    </source>
</evidence>
<keyword evidence="2 6" id="KW-0853">WD repeat</keyword>
<evidence type="ECO:0000256" key="2">
    <source>
        <dbReference type="ARBA" id="ARBA00022574"/>
    </source>
</evidence>
<evidence type="ECO:0000256" key="5">
    <source>
        <dbReference type="ARBA" id="ARBA00040876"/>
    </source>
</evidence>
<dbReference type="PROSITE" id="PS50082">
    <property type="entry name" value="WD_REPEATS_2"/>
    <property type="match status" value="3"/>
</dbReference>
<evidence type="ECO:0000256" key="1">
    <source>
        <dbReference type="ARBA" id="ARBA00004123"/>
    </source>
</evidence>
<dbReference type="PRINTS" id="PR00320">
    <property type="entry name" value="GPROTEINBRPT"/>
</dbReference>
<keyword evidence="10" id="KW-1185">Reference proteome</keyword>
<evidence type="ECO:0000256" key="7">
    <source>
        <dbReference type="SAM" id="MobiDB-lite"/>
    </source>
</evidence>
<feature type="repeat" description="WD" evidence="6">
    <location>
        <begin position="399"/>
        <end position="433"/>
    </location>
</feature>
<feature type="region of interest" description="Disordered" evidence="7">
    <location>
        <begin position="1"/>
        <end position="31"/>
    </location>
</feature>
<dbReference type="PROSITE" id="PS50294">
    <property type="entry name" value="WD_REPEATS_REGION"/>
    <property type="match status" value="2"/>
</dbReference>
<evidence type="ECO:0000259" key="8">
    <source>
        <dbReference type="Pfam" id="PF12265"/>
    </source>
</evidence>
<proteinExistence type="predicted"/>
<feature type="compositionally biased region" description="Basic and acidic residues" evidence="7">
    <location>
        <begin position="51"/>
        <end position="67"/>
    </location>
</feature>
<feature type="repeat" description="WD" evidence="6">
    <location>
        <begin position="297"/>
        <end position="339"/>
    </location>
</feature>
<dbReference type="Gene3D" id="2.130.10.10">
    <property type="entry name" value="YVTN repeat-like/Quinoprotein amine dehydrogenase"/>
    <property type="match status" value="1"/>
</dbReference>
<dbReference type="InterPro" id="IPR022052">
    <property type="entry name" value="Histone-bd_RBBP4-like_N"/>
</dbReference>
<accession>A0A6A5SIW5</accession>
<feature type="region of interest" description="Disordered" evidence="7">
    <location>
        <begin position="43"/>
        <end position="80"/>
    </location>
</feature>
<feature type="region of interest" description="Disordered" evidence="7">
    <location>
        <begin position="151"/>
        <end position="180"/>
    </location>
</feature>
<dbReference type="AlphaFoldDB" id="A0A6A5SIW5"/>
<feature type="compositionally biased region" description="Acidic residues" evidence="7">
    <location>
        <begin position="160"/>
        <end position="173"/>
    </location>
</feature>
<name>A0A6A5SIW5_9PLEO</name>
<dbReference type="PANTHER" id="PTHR45903">
    <property type="entry name" value="GLUTAMATE-RICH WD REPEAT-CONTAINING PROTEIN 1"/>
    <property type="match status" value="1"/>
</dbReference>
<dbReference type="InterPro" id="IPR036322">
    <property type="entry name" value="WD40_repeat_dom_sf"/>
</dbReference>
<comment type="subcellular location">
    <subcellularLocation>
        <location evidence="1">Nucleus</location>
    </subcellularLocation>
</comment>
<gene>
    <name evidence="9" type="ORF">EJ02DRAFT_435869</name>
</gene>
<evidence type="ECO:0000256" key="6">
    <source>
        <dbReference type="PROSITE-ProRule" id="PRU00221"/>
    </source>
</evidence>
<feature type="region of interest" description="Disordered" evidence="7">
    <location>
        <begin position="187"/>
        <end position="206"/>
    </location>
</feature>
<dbReference type="InterPro" id="IPR051972">
    <property type="entry name" value="Glutamate-rich_WD_repeat"/>
</dbReference>
<sequence length="493" mass="54395">MAKRPAVEEQEQEAFKNGDRPMDIDQDEAGDFEDEFEDEFESEDEIFEAGVDGRPDEEREAEERENGMDIDPGTFIPGRNKLSPGETLNPDLSTYDLLHTLEAPWPCLSCDIIPDSLGSDRKTYPATVYSVAGTQAARGRDKENQLLVMKMSSLSRMEKDDEEEEDDSDDEASDPILETKSIPLTSCTNRIRAHQTPQSTSAKPPTTLTAAMTESGQVFIHDVTPHLTAFDTPGTSISFAQNKPIYTIRAHGSNEGYALDWSPLIPEGKLLTGDSAGNIFATTRSQDGGFVTDTTPYTSHQGSVEELQWSPNEKNTFASASSDGTVKIWDVRSKSRKAALSVQVSKTDVNVLSWSHQTPHLLASGADDGEWAVWDLRQWKQSTSNPMDGDFKPSPLASYTFHKEQITSVEWHPTDDSIVLVCAGDSTLTLWDLAVELDDEESRDTAGVQDVPPQLLFVHYMEQIKEAHWHPQIPGTIMATGGSGFGVFKTISV</sequence>
<dbReference type="PANTHER" id="PTHR45903:SF1">
    <property type="entry name" value="GLUTAMATE-RICH WD REPEAT-CONTAINING PROTEIN 1"/>
    <property type="match status" value="1"/>
</dbReference>
<keyword evidence="4" id="KW-0539">Nucleus</keyword>
<dbReference type="InterPro" id="IPR020472">
    <property type="entry name" value="WD40_PAC1"/>
</dbReference>
<keyword evidence="3" id="KW-0677">Repeat</keyword>
<feature type="repeat" description="WD" evidence="6">
    <location>
        <begin position="342"/>
        <end position="384"/>
    </location>
</feature>
<protein>
    <recommendedName>
        <fullName evidence="5">Glutamate-rich WD repeat-containing protein 1</fullName>
    </recommendedName>
</protein>
<evidence type="ECO:0000256" key="3">
    <source>
        <dbReference type="ARBA" id="ARBA00022737"/>
    </source>
</evidence>
<dbReference type="EMBL" id="ML976069">
    <property type="protein sequence ID" value="KAF1940063.1"/>
    <property type="molecule type" value="Genomic_DNA"/>
</dbReference>
<dbReference type="SMART" id="SM00320">
    <property type="entry name" value="WD40"/>
    <property type="match status" value="4"/>
</dbReference>
<dbReference type="InterPro" id="IPR015943">
    <property type="entry name" value="WD40/YVTN_repeat-like_dom_sf"/>
</dbReference>
<dbReference type="InterPro" id="IPR019775">
    <property type="entry name" value="WD40_repeat_CS"/>
</dbReference>
<dbReference type="SUPFAM" id="SSF50978">
    <property type="entry name" value="WD40 repeat-like"/>
    <property type="match status" value="1"/>
</dbReference>
<dbReference type="InterPro" id="IPR001680">
    <property type="entry name" value="WD40_rpt"/>
</dbReference>
<dbReference type="GO" id="GO:0042254">
    <property type="term" value="P:ribosome biogenesis"/>
    <property type="evidence" value="ECO:0007669"/>
    <property type="project" value="TreeGrafter"/>
</dbReference>
<dbReference type="PROSITE" id="PS00678">
    <property type="entry name" value="WD_REPEATS_1"/>
    <property type="match status" value="1"/>
</dbReference>
<dbReference type="Pfam" id="PF00400">
    <property type="entry name" value="WD40"/>
    <property type="match status" value="2"/>
</dbReference>
<evidence type="ECO:0000313" key="10">
    <source>
        <dbReference type="Proteomes" id="UP000800038"/>
    </source>
</evidence>
<dbReference type="Pfam" id="PF12265">
    <property type="entry name" value="CAF1C_H4-bd"/>
    <property type="match status" value="1"/>
</dbReference>
<dbReference type="Proteomes" id="UP000800038">
    <property type="component" value="Unassembled WGS sequence"/>
</dbReference>
<dbReference type="GO" id="GO:0005730">
    <property type="term" value="C:nucleolus"/>
    <property type="evidence" value="ECO:0007669"/>
    <property type="project" value="TreeGrafter"/>
</dbReference>
<organism evidence="9 10">
    <name type="scientific">Clathrospora elynae</name>
    <dbReference type="NCBI Taxonomy" id="706981"/>
    <lineage>
        <taxon>Eukaryota</taxon>
        <taxon>Fungi</taxon>
        <taxon>Dikarya</taxon>
        <taxon>Ascomycota</taxon>
        <taxon>Pezizomycotina</taxon>
        <taxon>Dothideomycetes</taxon>
        <taxon>Pleosporomycetidae</taxon>
        <taxon>Pleosporales</taxon>
        <taxon>Diademaceae</taxon>
        <taxon>Clathrospora</taxon>
    </lineage>
</organism>